<dbReference type="OrthoDB" id="4338705at2"/>
<proteinExistence type="predicted"/>
<evidence type="ECO:0000313" key="2">
    <source>
        <dbReference type="Proteomes" id="UP000011732"/>
    </source>
</evidence>
<gene>
    <name evidence="1" type="ORF">H114_32689</name>
</gene>
<name>M3B9I2_STREZ</name>
<evidence type="ECO:0000313" key="1">
    <source>
        <dbReference type="EMBL" id="EMF20399.1"/>
    </source>
</evidence>
<dbReference type="PATRIC" id="fig|1284664.3.peg.6545"/>
<dbReference type="AlphaFoldDB" id="M3B9I2"/>
<sequence>MRGKTPKQRLTAAERRRQALGLYIAGVDLATIAQQVGYANASNAYRAIRQAIDESNAREALAREEAAIDDLRRLEIMRADRLQAAFWGAAVKDKDPRAANIVLKCMKVRDDMQGLSAPRKLEHSGEITTYEIVGVDPEDLV</sequence>
<comment type="caution">
    <text evidence="1">The sequence shown here is derived from an EMBL/GenBank/DDBJ whole genome shotgun (WGS) entry which is preliminary data.</text>
</comment>
<reference evidence="1 2" key="1">
    <citation type="journal article" date="2013" name="Genome Announc.">
        <title>Draft Genome Sequence of Streptomyces gancidicus Strain BKS 13-15.</title>
        <authorList>
            <person name="Kumar S."/>
            <person name="Kaur N."/>
            <person name="Singh N.K."/>
            <person name="Raghava G.P."/>
            <person name="Mayilraj S."/>
        </authorList>
    </citation>
    <scope>NUCLEOTIDE SEQUENCE [LARGE SCALE GENOMIC DNA]</scope>
    <source>
        <strain evidence="1 2">BKS 13-15</strain>
    </source>
</reference>
<dbReference type="EMBL" id="AOHP01000169">
    <property type="protein sequence ID" value="EMF20399.1"/>
    <property type="molecule type" value="Genomic_DNA"/>
</dbReference>
<organism evidence="1 2">
    <name type="scientific">Streptomyces gancidicus BKS 13-15</name>
    <dbReference type="NCBI Taxonomy" id="1284664"/>
    <lineage>
        <taxon>Bacteria</taxon>
        <taxon>Bacillati</taxon>
        <taxon>Actinomycetota</taxon>
        <taxon>Actinomycetes</taxon>
        <taxon>Kitasatosporales</taxon>
        <taxon>Streptomycetaceae</taxon>
        <taxon>Streptomyces</taxon>
        <taxon>Streptomyces pseudogriseolus group</taxon>
    </lineage>
</organism>
<protein>
    <recommendedName>
        <fullName evidence="3">Terminase small subunit</fullName>
    </recommendedName>
</protein>
<evidence type="ECO:0008006" key="3">
    <source>
        <dbReference type="Google" id="ProtNLM"/>
    </source>
</evidence>
<dbReference type="Proteomes" id="UP000011732">
    <property type="component" value="Unassembled WGS sequence"/>
</dbReference>
<dbReference type="RefSeq" id="WP_006136765.1">
    <property type="nucleotide sequence ID" value="NZ_AOHP01000169.1"/>
</dbReference>
<accession>M3B9I2</accession>
<keyword evidence="2" id="KW-1185">Reference proteome</keyword>